<reference evidence="1 2" key="1">
    <citation type="submission" date="2018-06" db="EMBL/GenBank/DDBJ databases">
        <authorList>
            <consortium name="Pathogen Informatics"/>
            <person name="Doyle S."/>
        </authorList>
    </citation>
    <scope>NUCLEOTIDE SEQUENCE [LARGE SCALE GENOMIC DNA]</scope>
    <source>
        <strain evidence="1 2">NCTC10801</strain>
    </source>
</reference>
<dbReference type="AlphaFoldDB" id="A0A380U2K0"/>
<gene>
    <name evidence="1" type="ORF">NCTC10801_02236</name>
</gene>
<dbReference type="EMBL" id="UFRQ01000003">
    <property type="protein sequence ID" value="SUT94537.1"/>
    <property type="molecule type" value="Genomic_DNA"/>
</dbReference>
<evidence type="ECO:0008006" key="3">
    <source>
        <dbReference type="Google" id="ProtNLM"/>
    </source>
</evidence>
<organism evidence="1 2">
    <name type="scientific">[Actinobacillus] rossii</name>
    <dbReference type="NCBI Taxonomy" id="123820"/>
    <lineage>
        <taxon>Bacteria</taxon>
        <taxon>Pseudomonadati</taxon>
        <taxon>Pseudomonadota</taxon>
        <taxon>Gammaproteobacteria</taxon>
        <taxon>Pasteurellales</taxon>
        <taxon>Pasteurellaceae</taxon>
    </lineage>
</organism>
<dbReference type="OrthoDB" id="5678943at2"/>
<protein>
    <recommendedName>
        <fullName evidence="3">SlyX protein</fullName>
    </recommendedName>
</protein>
<name>A0A380U2K0_9PAST</name>
<keyword evidence="2" id="KW-1185">Reference proteome</keyword>
<dbReference type="Proteomes" id="UP000254649">
    <property type="component" value="Unassembled WGS sequence"/>
</dbReference>
<evidence type="ECO:0000313" key="2">
    <source>
        <dbReference type="Proteomes" id="UP000254649"/>
    </source>
</evidence>
<sequence>MTNQKFLPKKAYSINDAVKYISLNYNINITESDLLEYIQNGDLVASIHLDGSINKIDCINKKEISEKEILSVRNEEIFLQFNKLECNAKIKINEDFEIIRIDLRNVYFDLTVILNSEFYLDSYFSDNDEIKLYSGEIGRFKNILFNGYFPLEKEVFDRDNVRTIIERGYLQEFEDIFINKGEGFYFHLPIYENRTKIYLEDIYILHQDIIEFLELFSVIKPDNQQEEIYKIKEQLRNRNDELSRLYQEIKGKSETSYLNIIQALKDELLADENFKNQSELITFLADKYQGYTGLTESNLRDKFAKANQIK</sequence>
<evidence type="ECO:0000313" key="1">
    <source>
        <dbReference type="EMBL" id="SUT94537.1"/>
    </source>
</evidence>
<accession>A0A380U2K0</accession>
<proteinExistence type="predicted"/>